<dbReference type="PANTHER" id="PTHR44591">
    <property type="entry name" value="STRESS RESPONSE REGULATOR PROTEIN 1"/>
    <property type="match status" value="1"/>
</dbReference>
<sequence length="119" mass="13489">MTTIIVVEDTVTEKDLIVSYLVDSEYNVIRANNGQEELKKIEGKRPDVVMNDLVMSDMNGLELCRNLKKNAETKDVPIVACTSKNQALDKLWGMKQGIDFYISKPFSREDILHAVRSVI</sequence>
<dbReference type="RefSeq" id="WP_190349147.1">
    <property type="nucleotide sequence ID" value="NZ_JACJPY010000003.1"/>
</dbReference>
<dbReference type="Gene3D" id="3.40.50.2300">
    <property type="match status" value="1"/>
</dbReference>
<name>A0A926Z4K3_9CYAN</name>
<proteinExistence type="predicted"/>
<dbReference type="SMART" id="SM00448">
    <property type="entry name" value="REC"/>
    <property type="match status" value="1"/>
</dbReference>
<evidence type="ECO:0000259" key="4">
    <source>
        <dbReference type="PROSITE" id="PS50110"/>
    </source>
</evidence>
<dbReference type="SUPFAM" id="SSF52172">
    <property type="entry name" value="CheY-like"/>
    <property type="match status" value="1"/>
</dbReference>
<dbReference type="GO" id="GO:0000160">
    <property type="term" value="P:phosphorelay signal transduction system"/>
    <property type="evidence" value="ECO:0007669"/>
    <property type="project" value="UniProtKB-KW"/>
</dbReference>
<feature type="modified residue" description="4-aspartylphosphate" evidence="3">
    <location>
        <position position="52"/>
    </location>
</feature>
<dbReference type="PANTHER" id="PTHR44591:SF14">
    <property type="entry name" value="PROTEIN PILG"/>
    <property type="match status" value="1"/>
</dbReference>
<dbReference type="Pfam" id="PF00072">
    <property type="entry name" value="Response_reg"/>
    <property type="match status" value="1"/>
</dbReference>
<evidence type="ECO:0000313" key="5">
    <source>
        <dbReference type="EMBL" id="MBD2148805.1"/>
    </source>
</evidence>
<dbReference type="PROSITE" id="PS50110">
    <property type="entry name" value="RESPONSE_REGULATORY"/>
    <property type="match status" value="1"/>
</dbReference>
<keyword evidence="1 3" id="KW-0597">Phosphoprotein</keyword>
<gene>
    <name evidence="5" type="ORF">H6F44_01485</name>
</gene>
<dbReference type="Proteomes" id="UP000631421">
    <property type="component" value="Unassembled WGS sequence"/>
</dbReference>
<evidence type="ECO:0000313" key="6">
    <source>
        <dbReference type="Proteomes" id="UP000631421"/>
    </source>
</evidence>
<dbReference type="AlphaFoldDB" id="A0A926Z4K3"/>
<dbReference type="InterPro" id="IPR011006">
    <property type="entry name" value="CheY-like_superfamily"/>
</dbReference>
<comment type="caution">
    <text evidence="5">The sequence shown here is derived from an EMBL/GenBank/DDBJ whole genome shotgun (WGS) entry which is preliminary data.</text>
</comment>
<evidence type="ECO:0000256" key="1">
    <source>
        <dbReference type="ARBA" id="ARBA00022553"/>
    </source>
</evidence>
<dbReference type="EMBL" id="JACJPY010000003">
    <property type="protein sequence ID" value="MBD2148805.1"/>
    <property type="molecule type" value="Genomic_DNA"/>
</dbReference>
<reference evidence="5" key="2">
    <citation type="submission" date="2020-08" db="EMBL/GenBank/DDBJ databases">
        <authorList>
            <person name="Chen M."/>
            <person name="Teng W."/>
            <person name="Zhao L."/>
            <person name="Hu C."/>
            <person name="Zhou Y."/>
            <person name="Han B."/>
            <person name="Song L."/>
            <person name="Shu W."/>
        </authorList>
    </citation>
    <scope>NUCLEOTIDE SEQUENCE</scope>
    <source>
        <strain evidence="5">FACHB-1277</strain>
    </source>
</reference>
<feature type="domain" description="Response regulatory" evidence="4">
    <location>
        <begin position="3"/>
        <end position="119"/>
    </location>
</feature>
<evidence type="ECO:0000256" key="2">
    <source>
        <dbReference type="ARBA" id="ARBA00023012"/>
    </source>
</evidence>
<keyword evidence="6" id="KW-1185">Reference proteome</keyword>
<accession>A0A926Z4K3</accession>
<dbReference type="InterPro" id="IPR050595">
    <property type="entry name" value="Bact_response_regulator"/>
</dbReference>
<dbReference type="InterPro" id="IPR001789">
    <property type="entry name" value="Sig_transdc_resp-reg_receiver"/>
</dbReference>
<reference evidence="5" key="1">
    <citation type="journal article" date="2015" name="ISME J.">
        <title>Draft Genome Sequence of Streptomyces incarnatus NRRL8089, which Produces the Nucleoside Antibiotic Sinefungin.</title>
        <authorList>
            <person name="Oshima K."/>
            <person name="Hattori M."/>
            <person name="Shimizu H."/>
            <person name="Fukuda K."/>
            <person name="Nemoto M."/>
            <person name="Inagaki K."/>
            <person name="Tamura T."/>
        </authorList>
    </citation>
    <scope>NUCLEOTIDE SEQUENCE</scope>
    <source>
        <strain evidence="5">FACHB-1277</strain>
    </source>
</reference>
<evidence type="ECO:0000256" key="3">
    <source>
        <dbReference type="PROSITE-ProRule" id="PRU00169"/>
    </source>
</evidence>
<keyword evidence="2" id="KW-0902">Two-component regulatory system</keyword>
<protein>
    <submittedName>
        <fullName evidence="5">Response regulator</fullName>
    </submittedName>
</protein>
<organism evidence="5 6">
    <name type="scientific">Pseudanabaena cinerea FACHB-1277</name>
    <dbReference type="NCBI Taxonomy" id="2949581"/>
    <lineage>
        <taxon>Bacteria</taxon>
        <taxon>Bacillati</taxon>
        <taxon>Cyanobacteriota</taxon>
        <taxon>Cyanophyceae</taxon>
        <taxon>Pseudanabaenales</taxon>
        <taxon>Pseudanabaenaceae</taxon>
        <taxon>Pseudanabaena</taxon>
        <taxon>Pseudanabaena cinerea</taxon>
    </lineage>
</organism>